<dbReference type="AlphaFoldDB" id="A0AAD8YV80"/>
<accession>A0AAD8YV80</accession>
<dbReference type="PANTHER" id="PTHR13388:SF4">
    <property type="entry name" value="TRANSMEMBRANE PROTEIN 132C"/>
    <property type="match status" value="1"/>
</dbReference>
<reference evidence="3" key="1">
    <citation type="submission" date="2023-03" db="EMBL/GenBank/DDBJ databases">
        <title>Electrophorus voltai genome.</title>
        <authorList>
            <person name="Bian C."/>
        </authorList>
    </citation>
    <scope>NUCLEOTIDE SEQUENCE</scope>
    <source>
        <strain evidence="3">CB-2022</strain>
        <tissue evidence="3">Muscle</tissue>
    </source>
</reference>
<evidence type="ECO:0000313" key="3">
    <source>
        <dbReference type="EMBL" id="KAK1786638.1"/>
    </source>
</evidence>
<evidence type="ECO:0000256" key="1">
    <source>
        <dbReference type="SAM" id="MobiDB-lite"/>
    </source>
</evidence>
<organism evidence="3 4">
    <name type="scientific">Electrophorus voltai</name>
    <dbReference type="NCBI Taxonomy" id="2609070"/>
    <lineage>
        <taxon>Eukaryota</taxon>
        <taxon>Metazoa</taxon>
        <taxon>Chordata</taxon>
        <taxon>Craniata</taxon>
        <taxon>Vertebrata</taxon>
        <taxon>Euteleostomi</taxon>
        <taxon>Actinopterygii</taxon>
        <taxon>Neopterygii</taxon>
        <taxon>Teleostei</taxon>
        <taxon>Ostariophysi</taxon>
        <taxon>Gymnotiformes</taxon>
        <taxon>Gymnotoidei</taxon>
        <taxon>Gymnotidae</taxon>
        <taxon>Electrophorus</taxon>
    </lineage>
</organism>
<protein>
    <recommendedName>
        <fullName evidence="2">Transmembrane protein TMEM132 cohesin-like domain-containing protein</fullName>
    </recommendedName>
</protein>
<dbReference type="InterPro" id="IPR026307">
    <property type="entry name" value="TMEM132"/>
</dbReference>
<feature type="compositionally biased region" description="Basic and acidic residues" evidence="1">
    <location>
        <begin position="112"/>
        <end position="127"/>
    </location>
</feature>
<dbReference type="Pfam" id="PF01391">
    <property type="entry name" value="Collagen"/>
    <property type="match status" value="1"/>
</dbReference>
<dbReference type="InterPro" id="IPR055421">
    <property type="entry name" value="TMEM132_3rd"/>
</dbReference>
<evidence type="ECO:0000259" key="2">
    <source>
        <dbReference type="Pfam" id="PF23039"/>
    </source>
</evidence>
<feature type="region of interest" description="Disordered" evidence="1">
    <location>
        <begin position="97"/>
        <end position="142"/>
    </location>
</feature>
<feature type="compositionally biased region" description="Acidic residues" evidence="1">
    <location>
        <begin position="128"/>
        <end position="142"/>
    </location>
</feature>
<comment type="caution">
    <text evidence="3">The sequence shown here is derived from an EMBL/GenBank/DDBJ whole genome shotgun (WGS) entry which is preliminary data.</text>
</comment>
<keyword evidence="4" id="KW-1185">Reference proteome</keyword>
<name>A0AAD8YV80_9TELE</name>
<dbReference type="EMBL" id="JAROKS010000024">
    <property type="protein sequence ID" value="KAK1786638.1"/>
    <property type="molecule type" value="Genomic_DNA"/>
</dbReference>
<dbReference type="Proteomes" id="UP001239994">
    <property type="component" value="Unassembled WGS sequence"/>
</dbReference>
<evidence type="ECO:0000313" key="4">
    <source>
        <dbReference type="Proteomes" id="UP001239994"/>
    </source>
</evidence>
<feature type="compositionally biased region" description="Low complexity" evidence="1">
    <location>
        <begin position="101"/>
        <end position="111"/>
    </location>
</feature>
<sequence length="142" mass="14800">MVSQDVRSEGHRVVTLHCRRKESSYGQRVEPVWQRVVQVDLEMDVSVDTTGSGSISWMVEYPGIRVGSEETETHVLIVQRELAGVVPLAMWPAQDALDSSGAAGDEGAAGDAGDKGAAGDEGDKGDAGDEGAAGDEGDAGET</sequence>
<dbReference type="Pfam" id="PF23039">
    <property type="entry name" value="TMEM132_3rd"/>
    <property type="match status" value="1"/>
</dbReference>
<dbReference type="InterPro" id="IPR008160">
    <property type="entry name" value="Collagen"/>
</dbReference>
<gene>
    <name evidence="3" type="ORF">P4O66_003076</name>
</gene>
<dbReference type="PANTHER" id="PTHR13388">
    <property type="entry name" value="DETONATOR, ISOFORM E"/>
    <property type="match status" value="1"/>
</dbReference>
<feature type="domain" description="Transmembrane protein TMEM132 cohesin-like" evidence="2">
    <location>
        <begin position="1"/>
        <end position="82"/>
    </location>
</feature>
<proteinExistence type="predicted"/>